<gene>
    <name evidence="1" type="ORF">BJ138DRAFT_1144338</name>
</gene>
<sequence length="595" mass="66952">MAPRRKCPICGSKQWHKDRSSGLVACREGHVLQNYRTEADEAEDLGNHTMKKRTLKSGRKKKEKESKADPKLYHGERARFHYYQCLQLLLRKQIATLTTLWNLPPEFETICRDTWALHLNLLPNPPPPEPYHHLQDQEGPKTKPIKPSQVERTANSNQDQESGDSGSESSSPSEDDADDAELEELLRENSEISSSSDDDRAGKHRSNTTARGKQGLVGNYDGPANNIALLVVACWIMRIPVMYMDFIRAIESYKLPYLEPVPLLPPSLARHLTKHAVQALSPHHAPTTLLLHRLASRVAKHMYAKFGVFTPELNASPVLWRVVRQCFGGAPTLYALTKRLGHILSLPLTLHHSLAPTLRRIKRDDPESHKFDNVPPELALAATTIIVLKCVYGLDGKARLPTHPDDPACALPKLDNYLALLRELNEADSKNDDTQFSSITPMAVGDLDEDTIDRYLDFCGRVLVGQGRDSSEHRILDNYFPLSNEIEGPKAPAITPLLAAVTLPSTRMSDDEKGVLRPGESYTIYNSRDILGNLPVEYELVIGRAGRWVGVSSDYLCGVVERYEQRLVRWWKGVRRREREEGRDQEETSGSKGQK</sequence>
<reference evidence="1" key="1">
    <citation type="journal article" date="2021" name="New Phytol.">
        <title>Evolutionary innovations through gain and loss of genes in the ectomycorrhizal Boletales.</title>
        <authorList>
            <person name="Wu G."/>
            <person name="Miyauchi S."/>
            <person name="Morin E."/>
            <person name="Kuo A."/>
            <person name="Drula E."/>
            <person name="Varga T."/>
            <person name="Kohler A."/>
            <person name="Feng B."/>
            <person name="Cao Y."/>
            <person name="Lipzen A."/>
            <person name="Daum C."/>
            <person name="Hundley H."/>
            <person name="Pangilinan J."/>
            <person name="Johnson J."/>
            <person name="Barry K."/>
            <person name="LaButti K."/>
            <person name="Ng V."/>
            <person name="Ahrendt S."/>
            <person name="Min B."/>
            <person name="Choi I.G."/>
            <person name="Park H."/>
            <person name="Plett J.M."/>
            <person name="Magnuson J."/>
            <person name="Spatafora J.W."/>
            <person name="Nagy L.G."/>
            <person name="Henrissat B."/>
            <person name="Grigoriev I.V."/>
            <person name="Yang Z.L."/>
            <person name="Xu J."/>
            <person name="Martin F.M."/>
        </authorList>
    </citation>
    <scope>NUCLEOTIDE SEQUENCE</scope>
    <source>
        <strain evidence="1">ATCC 28755</strain>
    </source>
</reference>
<proteinExistence type="predicted"/>
<protein>
    <submittedName>
        <fullName evidence="1">Uncharacterized protein</fullName>
    </submittedName>
</protein>
<name>A0ACB8ALF4_9AGAM</name>
<accession>A0ACB8ALF4</accession>
<evidence type="ECO:0000313" key="2">
    <source>
        <dbReference type="Proteomes" id="UP000790377"/>
    </source>
</evidence>
<organism evidence="1 2">
    <name type="scientific">Hygrophoropsis aurantiaca</name>
    <dbReference type="NCBI Taxonomy" id="72124"/>
    <lineage>
        <taxon>Eukaryota</taxon>
        <taxon>Fungi</taxon>
        <taxon>Dikarya</taxon>
        <taxon>Basidiomycota</taxon>
        <taxon>Agaricomycotina</taxon>
        <taxon>Agaricomycetes</taxon>
        <taxon>Agaricomycetidae</taxon>
        <taxon>Boletales</taxon>
        <taxon>Coniophorineae</taxon>
        <taxon>Hygrophoropsidaceae</taxon>
        <taxon>Hygrophoropsis</taxon>
    </lineage>
</organism>
<dbReference type="EMBL" id="MU267617">
    <property type="protein sequence ID" value="KAH7914201.1"/>
    <property type="molecule type" value="Genomic_DNA"/>
</dbReference>
<comment type="caution">
    <text evidence="1">The sequence shown here is derived from an EMBL/GenBank/DDBJ whole genome shotgun (WGS) entry which is preliminary data.</text>
</comment>
<dbReference type="Proteomes" id="UP000790377">
    <property type="component" value="Unassembled WGS sequence"/>
</dbReference>
<evidence type="ECO:0000313" key="1">
    <source>
        <dbReference type="EMBL" id="KAH7914201.1"/>
    </source>
</evidence>
<keyword evidence="2" id="KW-1185">Reference proteome</keyword>